<feature type="transmembrane region" description="Helical" evidence="1">
    <location>
        <begin position="21"/>
        <end position="38"/>
    </location>
</feature>
<feature type="transmembrane region" description="Helical" evidence="1">
    <location>
        <begin position="106"/>
        <end position="125"/>
    </location>
</feature>
<keyword evidence="3" id="KW-1185">Reference proteome</keyword>
<comment type="caution">
    <text evidence="2">The sequence shown here is derived from an EMBL/GenBank/DDBJ whole genome shotgun (WGS) entry which is preliminary data.</text>
</comment>
<evidence type="ECO:0000313" key="2">
    <source>
        <dbReference type="EMBL" id="MEJ5945975.1"/>
    </source>
</evidence>
<proteinExistence type="predicted"/>
<keyword evidence="1" id="KW-1133">Transmembrane helix</keyword>
<organism evidence="2 3">
    <name type="scientific">Pseudokineococcus basanitobsidens</name>
    <dbReference type="NCBI Taxonomy" id="1926649"/>
    <lineage>
        <taxon>Bacteria</taxon>
        <taxon>Bacillati</taxon>
        <taxon>Actinomycetota</taxon>
        <taxon>Actinomycetes</taxon>
        <taxon>Kineosporiales</taxon>
        <taxon>Kineosporiaceae</taxon>
        <taxon>Pseudokineococcus</taxon>
    </lineage>
</organism>
<accession>A0ABU8RLP1</accession>
<name>A0ABU8RLP1_9ACTN</name>
<evidence type="ECO:0000313" key="3">
    <source>
        <dbReference type="Proteomes" id="UP001387100"/>
    </source>
</evidence>
<evidence type="ECO:0000256" key="1">
    <source>
        <dbReference type="SAM" id="Phobius"/>
    </source>
</evidence>
<gene>
    <name evidence="2" type="ORF">WDZ17_11805</name>
</gene>
<feature type="transmembrane region" description="Helical" evidence="1">
    <location>
        <begin position="50"/>
        <end position="74"/>
    </location>
</feature>
<keyword evidence="1" id="KW-0812">Transmembrane</keyword>
<dbReference type="RefSeq" id="WP_339575360.1">
    <property type="nucleotide sequence ID" value="NZ_JBBIAA010000014.1"/>
</dbReference>
<dbReference type="Proteomes" id="UP001387100">
    <property type="component" value="Unassembled WGS sequence"/>
</dbReference>
<evidence type="ECO:0008006" key="4">
    <source>
        <dbReference type="Google" id="ProtNLM"/>
    </source>
</evidence>
<reference evidence="2 3" key="1">
    <citation type="journal article" date="2017" name="Int. J. Syst. Evol. Microbiol.">
        <title>Pseudokineococcus basanitobsidens sp. nov., isolated from volcanic rock.</title>
        <authorList>
            <person name="Lee D.W."/>
            <person name="Park M.Y."/>
            <person name="Kim J.J."/>
            <person name="Kim B.S."/>
        </authorList>
    </citation>
    <scope>NUCLEOTIDE SEQUENCE [LARGE SCALE GENOMIC DNA]</scope>
    <source>
        <strain evidence="2 3">DSM 103726</strain>
    </source>
</reference>
<dbReference type="EMBL" id="JBBIAA010000014">
    <property type="protein sequence ID" value="MEJ5945975.1"/>
    <property type="molecule type" value="Genomic_DNA"/>
</dbReference>
<keyword evidence="1" id="KW-0472">Membrane</keyword>
<protein>
    <recommendedName>
        <fullName evidence="4">DUF4383 domain-containing protein</fullName>
    </recommendedName>
</protein>
<feature type="transmembrane region" description="Helical" evidence="1">
    <location>
        <begin position="81"/>
        <end position="100"/>
    </location>
</feature>
<sequence>MTTTAARSTGRSTGSAGALRALQVGALLGVLSVVWQFVTAGHYLTDGSWLGAHSGGAVVLHVLTGLAALAAIWWRVSGGRTWVAVLAVATFALTFLQAWSGDHAPLSVHVPLSLTVVGGTVWLLVASLGRRPASGTA</sequence>